<feature type="compositionally biased region" description="Gly residues" evidence="1">
    <location>
        <begin position="67"/>
        <end position="77"/>
    </location>
</feature>
<name>A0A061RX58_9CHLO</name>
<gene>
    <name evidence="2" type="ORF">TSPGSL018_19891</name>
</gene>
<dbReference type="AlphaFoldDB" id="A0A061RX58"/>
<feature type="region of interest" description="Disordered" evidence="1">
    <location>
        <begin position="56"/>
        <end position="77"/>
    </location>
</feature>
<sequence>SPLSGAPFLCPPRQFLRTSRPFPPLSRTRLDSLVDLSSSHSGLCLLTAPQTIRSDRLPWQTGARGRSAGGSQGSGST</sequence>
<evidence type="ECO:0000256" key="1">
    <source>
        <dbReference type="SAM" id="MobiDB-lite"/>
    </source>
</evidence>
<feature type="non-terminal residue" evidence="2">
    <location>
        <position position="1"/>
    </location>
</feature>
<dbReference type="EMBL" id="GBEZ01009030">
    <property type="protein sequence ID" value="JAC76538.1"/>
    <property type="molecule type" value="Transcribed_RNA"/>
</dbReference>
<feature type="non-terminal residue" evidence="2">
    <location>
        <position position="77"/>
    </location>
</feature>
<organism evidence="2">
    <name type="scientific">Tetraselmis sp. GSL018</name>
    <dbReference type="NCBI Taxonomy" id="582737"/>
    <lineage>
        <taxon>Eukaryota</taxon>
        <taxon>Viridiplantae</taxon>
        <taxon>Chlorophyta</taxon>
        <taxon>core chlorophytes</taxon>
        <taxon>Chlorodendrophyceae</taxon>
        <taxon>Chlorodendrales</taxon>
        <taxon>Chlorodendraceae</taxon>
        <taxon>Tetraselmis</taxon>
    </lineage>
</organism>
<accession>A0A061RX58</accession>
<evidence type="ECO:0000313" key="2">
    <source>
        <dbReference type="EMBL" id="JAC76538.1"/>
    </source>
</evidence>
<protein>
    <submittedName>
        <fullName evidence="2">Uncharacterized protein</fullName>
    </submittedName>
</protein>
<reference evidence="2" key="1">
    <citation type="submission" date="2014-05" db="EMBL/GenBank/DDBJ databases">
        <title>The transcriptome of the halophilic microalga Tetraselmis sp. GSL018 isolated from the Great Salt Lake, Utah.</title>
        <authorList>
            <person name="Jinkerson R.E."/>
            <person name="D'Adamo S."/>
            <person name="Posewitz M.C."/>
        </authorList>
    </citation>
    <scope>NUCLEOTIDE SEQUENCE</scope>
    <source>
        <strain evidence="2">GSL018</strain>
    </source>
</reference>
<proteinExistence type="predicted"/>